<comment type="caution">
    <text evidence="2">The sequence shown here is derived from an EMBL/GenBank/DDBJ whole genome shotgun (WGS) entry which is preliminary data.</text>
</comment>
<feature type="compositionally biased region" description="Basic and acidic residues" evidence="1">
    <location>
        <begin position="40"/>
        <end position="51"/>
    </location>
</feature>
<reference evidence="2 3" key="1">
    <citation type="submission" date="2020-04" db="EMBL/GenBank/DDBJ databases">
        <authorList>
            <person name="Wallbank WR R."/>
            <person name="Pardo Diaz C."/>
            <person name="Kozak K."/>
            <person name="Martin S."/>
            <person name="Jiggins C."/>
            <person name="Moest M."/>
            <person name="Warren A I."/>
            <person name="Byers J.R.P. K."/>
            <person name="Montejo-Kovacevich G."/>
            <person name="Yen C E."/>
        </authorList>
    </citation>
    <scope>NUCLEOTIDE SEQUENCE [LARGE SCALE GENOMIC DNA]</scope>
</reference>
<gene>
    <name evidence="2" type="ORF">APLA_LOCUS5817</name>
</gene>
<proteinExistence type="predicted"/>
<sequence length="110" mass="12589">MNNFNVNRGAPRGRIPAVTAEERAKPNVARTHTISLQELEDNKYKSSDRQSTEPIASDEDKLDYSSGSSNNWSRKESESSSEEEMDIRKRKVKKNSHVEIKKKEKPGNKR</sequence>
<name>A0A8S0ZIK7_ARCPL</name>
<dbReference type="AlphaFoldDB" id="A0A8S0ZIK7"/>
<evidence type="ECO:0000313" key="3">
    <source>
        <dbReference type="Proteomes" id="UP000494256"/>
    </source>
</evidence>
<protein>
    <submittedName>
        <fullName evidence="2">Uncharacterized protein</fullName>
    </submittedName>
</protein>
<evidence type="ECO:0000313" key="2">
    <source>
        <dbReference type="EMBL" id="CAB3232775.1"/>
    </source>
</evidence>
<dbReference type="EMBL" id="CADEBD010000291">
    <property type="protein sequence ID" value="CAB3232775.1"/>
    <property type="molecule type" value="Genomic_DNA"/>
</dbReference>
<accession>A0A8S0ZIK7</accession>
<organism evidence="2 3">
    <name type="scientific">Arctia plantaginis</name>
    <name type="common">Wood tiger moth</name>
    <name type="synonym">Phalaena plantaginis</name>
    <dbReference type="NCBI Taxonomy" id="874455"/>
    <lineage>
        <taxon>Eukaryota</taxon>
        <taxon>Metazoa</taxon>
        <taxon>Ecdysozoa</taxon>
        <taxon>Arthropoda</taxon>
        <taxon>Hexapoda</taxon>
        <taxon>Insecta</taxon>
        <taxon>Pterygota</taxon>
        <taxon>Neoptera</taxon>
        <taxon>Endopterygota</taxon>
        <taxon>Lepidoptera</taxon>
        <taxon>Glossata</taxon>
        <taxon>Ditrysia</taxon>
        <taxon>Noctuoidea</taxon>
        <taxon>Erebidae</taxon>
        <taxon>Arctiinae</taxon>
        <taxon>Arctia</taxon>
    </lineage>
</organism>
<dbReference type="Proteomes" id="UP000494256">
    <property type="component" value="Unassembled WGS sequence"/>
</dbReference>
<feature type="compositionally biased region" description="Basic and acidic residues" evidence="1">
    <location>
        <begin position="96"/>
        <end position="110"/>
    </location>
</feature>
<dbReference type="OrthoDB" id="3045089at2759"/>
<evidence type="ECO:0000256" key="1">
    <source>
        <dbReference type="SAM" id="MobiDB-lite"/>
    </source>
</evidence>
<feature type="region of interest" description="Disordered" evidence="1">
    <location>
        <begin position="1"/>
        <end position="110"/>
    </location>
</feature>